<name>A0ABT7CNM3_9BACT</name>
<evidence type="ECO:0000256" key="5">
    <source>
        <dbReference type="ARBA" id="ARBA00022833"/>
    </source>
</evidence>
<keyword evidence="5" id="KW-0862">Zinc</keyword>
<reference evidence="7 8" key="1">
    <citation type="submission" date="2023-05" db="EMBL/GenBank/DDBJ databases">
        <authorList>
            <person name="Zhang X."/>
        </authorList>
    </citation>
    <scope>NUCLEOTIDE SEQUENCE [LARGE SCALE GENOMIC DNA]</scope>
    <source>
        <strain evidence="7 8">DM2B3-1</strain>
    </source>
</reference>
<dbReference type="EMBL" id="JASJOT010000014">
    <property type="protein sequence ID" value="MDJ1495344.1"/>
    <property type="molecule type" value="Genomic_DNA"/>
</dbReference>
<gene>
    <name evidence="7" type="ORF">QNI19_20560</name>
</gene>
<keyword evidence="4" id="KW-0378">Hydrolase</keyword>
<keyword evidence="8" id="KW-1185">Reference proteome</keyword>
<dbReference type="PROSITE" id="PS51257">
    <property type="entry name" value="PROKAR_LIPOPROTEIN"/>
    <property type="match status" value="1"/>
</dbReference>
<accession>A0ABT7CNM3</accession>
<evidence type="ECO:0000256" key="4">
    <source>
        <dbReference type="ARBA" id="ARBA00022801"/>
    </source>
</evidence>
<keyword evidence="3" id="KW-0479">Metal-binding</keyword>
<dbReference type="CDD" id="cd11375">
    <property type="entry name" value="Peptidase_M54"/>
    <property type="match status" value="1"/>
</dbReference>
<dbReference type="PANTHER" id="PTHR15910">
    <property type="entry name" value="ARCHAEMETZINCIN"/>
    <property type="match status" value="1"/>
</dbReference>
<dbReference type="Pfam" id="PF07998">
    <property type="entry name" value="Peptidase_M54"/>
    <property type="match status" value="1"/>
</dbReference>
<evidence type="ECO:0000256" key="3">
    <source>
        <dbReference type="ARBA" id="ARBA00022723"/>
    </source>
</evidence>
<evidence type="ECO:0000313" key="8">
    <source>
        <dbReference type="Proteomes" id="UP001228581"/>
    </source>
</evidence>
<dbReference type="RefSeq" id="WP_313999283.1">
    <property type="nucleotide sequence ID" value="NZ_JASJOR010000039.1"/>
</dbReference>
<comment type="caution">
    <text evidence="7">The sequence shown here is derived from an EMBL/GenBank/DDBJ whole genome shotgun (WGS) entry which is preliminary data.</text>
</comment>
<evidence type="ECO:0000256" key="1">
    <source>
        <dbReference type="ARBA" id="ARBA00001947"/>
    </source>
</evidence>
<evidence type="ECO:0000256" key="2">
    <source>
        <dbReference type="ARBA" id="ARBA00022670"/>
    </source>
</evidence>
<sequence length="298" mass="34719">MLNQKYVRTLLVGGILCLLMISCKEKKDSRVVIQQKLTPLHKLKEQPMPGEWLAEHKETYQSFETYVNKKPTRLDGGRDKIYIMRIGTFSPAELQIVSKAARYLWLFYGLQVKYVSVPENANFLKDSREREDTGIQLSASLILNDVLAPVLPGDAAVLIAFTTYDLYPRPDWNYVFGLASLKKRVGVWSINRFGCADNPKEFDQVFQRTIRTATHEIGHMFSIRHCVKYECCMNGSNNKYEMDGRPTYFCPECLRKLCWNLKQDEKQHLTRVRSFWINEKNYELIGFYDRSIKAISED</sequence>
<proteinExistence type="predicted"/>
<dbReference type="InterPro" id="IPR012962">
    <property type="entry name" value="Pept_M54_archaemetzincn"/>
</dbReference>
<evidence type="ECO:0000256" key="6">
    <source>
        <dbReference type="ARBA" id="ARBA00023049"/>
    </source>
</evidence>
<dbReference type="InterPro" id="IPR024079">
    <property type="entry name" value="MetalloPept_cat_dom_sf"/>
</dbReference>
<dbReference type="Gene3D" id="3.40.390.10">
    <property type="entry name" value="Collagenase (Catalytic Domain)"/>
    <property type="match status" value="1"/>
</dbReference>
<organism evidence="7 8">
    <name type="scientific">Xanthocytophaga flava</name>
    <dbReference type="NCBI Taxonomy" id="3048013"/>
    <lineage>
        <taxon>Bacteria</taxon>
        <taxon>Pseudomonadati</taxon>
        <taxon>Bacteroidota</taxon>
        <taxon>Cytophagia</taxon>
        <taxon>Cytophagales</taxon>
        <taxon>Rhodocytophagaceae</taxon>
        <taxon>Xanthocytophaga</taxon>
    </lineage>
</organism>
<dbReference type="Proteomes" id="UP001228581">
    <property type="component" value="Unassembled WGS sequence"/>
</dbReference>
<comment type="cofactor">
    <cofactor evidence="1">
        <name>Zn(2+)</name>
        <dbReference type="ChEBI" id="CHEBI:29105"/>
    </cofactor>
</comment>
<evidence type="ECO:0000313" key="7">
    <source>
        <dbReference type="EMBL" id="MDJ1495344.1"/>
    </source>
</evidence>
<keyword evidence="6" id="KW-0482">Metalloprotease</keyword>
<keyword evidence="2" id="KW-0645">Protease</keyword>
<dbReference type="PANTHER" id="PTHR15910:SF1">
    <property type="entry name" value="ARCHAEMETZINCIN-2"/>
    <property type="match status" value="1"/>
</dbReference>
<protein>
    <submittedName>
        <fullName evidence="7">Archaemetzincin</fullName>
    </submittedName>
</protein>
<dbReference type="SUPFAM" id="SSF55486">
    <property type="entry name" value="Metalloproteases ('zincins'), catalytic domain"/>
    <property type="match status" value="1"/>
</dbReference>